<dbReference type="InterPro" id="IPR050763">
    <property type="entry name" value="ABC_transporter_ATP-binding"/>
</dbReference>
<accession>A0A8B6M712</accession>
<proteinExistence type="predicted"/>
<evidence type="ECO:0000256" key="2">
    <source>
        <dbReference type="ARBA" id="ARBA00022741"/>
    </source>
</evidence>
<feature type="domain" description="ABC transporter" evidence="4">
    <location>
        <begin position="25"/>
        <end position="106"/>
    </location>
</feature>
<sequence>MAGIETMIIETKALTKRFGDFTAVDQVNLNVGAGEIFGLIGPNGAGKSTLIKMLTTLLPPSSGSATIAGFDLAKQPQEIRAHIGYVPQLLSADGALSGYENLLLSARLYLVPRSERPAASPPPRR</sequence>
<dbReference type="PANTHER" id="PTHR42711:SF18">
    <property type="entry name" value="ABC TRANSPORTER, ATP-BINDING PROTEIN"/>
    <property type="match status" value="1"/>
</dbReference>
<evidence type="ECO:0000256" key="3">
    <source>
        <dbReference type="ARBA" id="ARBA00022840"/>
    </source>
</evidence>
<evidence type="ECO:0000259" key="4">
    <source>
        <dbReference type="Pfam" id="PF00005"/>
    </source>
</evidence>
<gene>
    <name evidence="5" type="ORF">MPC4_270011</name>
</gene>
<comment type="caution">
    <text evidence="5">The sequence shown here is derived from an EMBL/GenBank/DDBJ whole genome shotgun (WGS) entry which is preliminary data.</text>
</comment>
<dbReference type="EMBL" id="CABFMQ020000084">
    <property type="protein sequence ID" value="VTZ50650.1"/>
    <property type="molecule type" value="Genomic_DNA"/>
</dbReference>
<dbReference type="Gene3D" id="3.40.50.300">
    <property type="entry name" value="P-loop containing nucleotide triphosphate hydrolases"/>
    <property type="match status" value="1"/>
</dbReference>
<dbReference type="Proteomes" id="UP000485880">
    <property type="component" value="Unassembled WGS sequence"/>
</dbReference>
<dbReference type="GO" id="GO:0005524">
    <property type="term" value="F:ATP binding"/>
    <property type="evidence" value="ECO:0007669"/>
    <property type="project" value="UniProtKB-KW"/>
</dbReference>
<keyword evidence="3 5" id="KW-0067">ATP-binding</keyword>
<dbReference type="GO" id="GO:0016887">
    <property type="term" value="F:ATP hydrolysis activity"/>
    <property type="evidence" value="ECO:0007669"/>
    <property type="project" value="InterPro"/>
</dbReference>
<dbReference type="SUPFAM" id="SSF52540">
    <property type="entry name" value="P-loop containing nucleoside triphosphate hydrolases"/>
    <property type="match status" value="1"/>
</dbReference>
<name>A0A8B6M712_METTU</name>
<dbReference type="RefSeq" id="WP_210253634.1">
    <property type="nucleotide sequence ID" value="NZ_CABFMQ020000084.1"/>
</dbReference>
<keyword evidence="2" id="KW-0547">Nucleotide-binding</keyword>
<reference evidence="5 6" key="1">
    <citation type="submission" date="2019-05" db="EMBL/GenBank/DDBJ databases">
        <authorList>
            <person name="Farhan Ul Haque M."/>
        </authorList>
    </citation>
    <scope>NUCLEOTIDE SEQUENCE [LARGE SCALE GENOMIC DNA]</scope>
    <source>
        <strain evidence="5">2</strain>
    </source>
</reference>
<evidence type="ECO:0000256" key="1">
    <source>
        <dbReference type="ARBA" id="ARBA00022448"/>
    </source>
</evidence>
<dbReference type="InterPro" id="IPR027417">
    <property type="entry name" value="P-loop_NTPase"/>
</dbReference>
<keyword evidence="1" id="KW-0813">Transport</keyword>
<evidence type="ECO:0000313" key="6">
    <source>
        <dbReference type="Proteomes" id="UP000485880"/>
    </source>
</evidence>
<keyword evidence="6" id="KW-1185">Reference proteome</keyword>
<protein>
    <submittedName>
        <fullName evidence="5">Multidrug ABC transporter ATP-binding protein</fullName>
    </submittedName>
</protein>
<dbReference type="PANTHER" id="PTHR42711">
    <property type="entry name" value="ABC TRANSPORTER ATP-BINDING PROTEIN"/>
    <property type="match status" value="1"/>
</dbReference>
<evidence type="ECO:0000313" key="5">
    <source>
        <dbReference type="EMBL" id="VTZ50650.1"/>
    </source>
</evidence>
<dbReference type="AlphaFoldDB" id="A0A8B6M712"/>
<organism evidence="5 6">
    <name type="scientific">Methylocella tundrae</name>
    <dbReference type="NCBI Taxonomy" id="227605"/>
    <lineage>
        <taxon>Bacteria</taxon>
        <taxon>Pseudomonadati</taxon>
        <taxon>Pseudomonadota</taxon>
        <taxon>Alphaproteobacteria</taxon>
        <taxon>Hyphomicrobiales</taxon>
        <taxon>Beijerinckiaceae</taxon>
        <taxon>Methylocella</taxon>
    </lineage>
</organism>
<dbReference type="Pfam" id="PF00005">
    <property type="entry name" value="ABC_tran"/>
    <property type="match status" value="1"/>
</dbReference>
<dbReference type="InterPro" id="IPR003439">
    <property type="entry name" value="ABC_transporter-like_ATP-bd"/>
</dbReference>